<organism evidence="2 3">
    <name type="scientific">Euplotes crassus</name>
    <dbReference type="NCBI Taxonomy" id="5936"/>
    <lineage>
        <taxon>Eukaryota</taxon>
        <taxon>Sar</taxon>
        <taxon>Alveolata</taxon>
        <taxon>Ciliophora</taxon>
        <taxon>Intramacronucleata</taxon>
        <taxon>Spirotrichea</taxon>
        <taxon>Hypotrichia</taxon>
        <taxon>Euplotida</taxon>
        <taxon>Euplotidae</taxon>
        <taxon>Moneuplotes</taxon>
    </lineage>
</organism>
<sequence>MKLYIVALLLTLVAFSSADRVTNAEDFMRGLVRGSLGAVGEDIVGCIQDGEQALVNLFHVAEDFEKALVHGNKAAFKEGLALIGDVIQALPHEVQECKSAAAAVKTLEKLIVEFTNPTALVVDVGKKLIWHSRSIYKDIRKTTDDLKTHDYEDAGYEIGDIIKILFLNSKVSNPIQDTTTLLTSFYKAAFKLDLNMTTCEGSLEKSADEIAEGIQAVIDHKSIDSIVMGFYKAYLGAKDLYDGAHECEGAWTVMQQGFTKLAPFREHPLNILIAGPSAYKSHPIAMTKDLNTLRKALSSTPINFDKLGFSTGDIIKYVLQKM</sequence>
<protein>
    <submittedName>
        <fullName evidence="2">Uncharacterized protein</fullName>
    </submittedName>
</protein>
<evidence type="ECO:0000313" key="2">
    <source>
        <dbReference type="EMBL" id="CAI2374952.1"/>
    </source>
</evidence>
<dbReference type="CDD" id="cd22935">
    <property type="entry name" value="SctA-like"/>
    <property type="match status" value="1"/>
</dbReference>
<feature type="signal peptide" evidence="1">
    <location>
        <begin position="1"/>
        <end position="18"/>
    </location>
</feature>
<keyword evidence="1" id="KW-0732">Signal</keyword>
<dbReference type="AlphaFoldDB" id="A0AAD1XLN4"/>
<name>A0AAD1XLN4_EUPCR</name>
<keyword evidence="3" id="KW-1185">Reference proteome</keyword>
<gene>
    <name evidence="2" type="ORF">ECRASSUSDP1_LOCUS16310</name>
</gene>
<dbReference type="PANTHER" id="PTHR38742:SF1">
    <property type="entry name" value="SECRETED PROTEIN C"/>
    <property type="match status" value="1"/>
</dbReference>
<comment type="caution">
    <text evidence="2">The sequence shown here is derived from an EMBL/GenBank/DDBJ whole genome shotgun (WGS) entry which is preliminary data.</text>
</comment>
<accession>A0AAD1XLN4</accession>
<feature type="chain" id="PRO_5042289084" evidence="1">
    <location>
        <begin position="19"/>
        <end position="322"/>
    </location>
</feature>
<dbReference type="EMBL" id="CAMPGE010016389">
    <property type="protein sequence ID" value="CAI2374952.1"/>
    <property type="molecule type" value="Genomic_DNA"/>
</dbReference>
<proteinExistence type="predicted"/>
<evidence type="ECO:0000313" key="3">
    <source>
        <dbReference type="Proteomes" id="UP001295684"/>
    </source>
</evidence>
<reference evidence="2" key="1">
    <citation type="submission" date="2023-07" db="EMBL/GenBank/DDBJ databases">
        <authorList>
            <consortium name="AG Swart"/>
            <person name="Singh M."/>
            <person name="Singh A."/>
            <person name="Seah K."/>
            <person name="Emmerich C."/>
        </authorList>
    </citation>
    <scope>NUCLEOTIDE SEQUENCE</scope>
    <source>
        <strain evidence="2">DP1</strain>
    </source>
</reference>
<dbReference type="PANTHER" id="PTHR38742">
    <property type="entry name" value="PROTEIN GP17"/>
    <property type="match status" value="1"/>
</dbReference>
<evidence type="ECO:0000256" key="1">
    <source>
        <dbReference type="SAM" id="SignalP"/>
    </source>
</evidence>
<dbReference type="Proteomes" id="UP001295684">
    <property type="component" value="Unassembled WGS sequence"/>
</dbReference>